<proteinExistence type="predicted"/>
<evidence type="ECO:0000313" key="3">
    <source>
        <dbReference type="Proteomes" id="UP000521943"/>
    </source>
</evidence>
<gene>
    <name evidence="2" type="ORF">DFP72DRAFT_839188</name>
</gene>
<comment type="caution">
    <text evidence="2">The sequence shown here is derived from an EMBL/GenBank/DDBJ whole genome shotgun (WGS) entry which is preliminary data.</text>
</comment>
<protein>
    <submittedName>
        <fullName evidence="2">Uncharacterized protein</fullName>
    </submittedName>
</protein>
<name>A0A8H6MGA1_9AGAR</name>
<dbReference type="EMBL" id="JACGCI010000002">
    <property type="protein sequence ID" value="KAF6765334.1"/>
    <property type="molecule type" value="Genomic_DNA"/>
</dbReference>
<evidence type="ECO:0000313" key="2">
    <source>
        <dbReference type="EMBL" id="KAF6765334.1"/>
    </source>
</evidence>
<feature type="region of interest" description="Disordered" evidence="1">
    <location>
        <begin position="80"/>
        <end position="132"/>
    </location>
</feature>
<evidence type="ECO:0000256" key="1">
    <source>
        <dbReference type="SAM" id="MobiDB-lite"/>
    </source>
</evidence>
<dbReference type="Proteomes" id="UP000521943">
    <property type="component" value="Unassembled WGS sequence"/>
</dbReference>
<organism evidence="2 3">
    <name type="scientific">Ephemerocybe angulata</name>
    <dbReference type="NCBI Taxonomy" id="980116"/>
    <lineage>
        <taxon>Eukaryota</taxon>
        <taxon>Fungi</taxon>
        <taxon>Dikarya</taxon>
        <taxon>Basidiomycota</taxon>
        <taxon>Agaricomycotina</taxon>
        <taxon>Agaricomycetes</taxon>
        <taxon>Agaricomycetidae</taxon>
        <taxon>Agaricales</taxon>
        <taxon>Agaricineae</taxon>
        <taxon>Psathyrellaceae</taxon>
        <taxon>Ephemerocybe</taxon>
    </lineage>
</organism>
<keyword evidence="3" id="KW-1185">Reference proteome</keyword>
<accession>A0A8H6MGA1</accession>
<reference evidence="2 3" key="1">
    <citation type="submission" date="2020-07" db="EMBL/GenBank/DDBJ databases">
        <title>Comparative genomics of pyrophilous fungi reveals a link between fire events and developmental genes.</title>
        <authorList>
            <consortium name="DOE Joint Genome Institute"/>
            <person name="Steindorff A.S."/>
            <person name="Carver A."/>
            <person name="Calhoun S."/>
            <person name="Stillman K."/>
            <person name="Liu H."/>
            <person name="Lipzen A."/>
            <person name="Pangilinan J."/>
            <person name="Labutti K."/>
            <person name="Bruns T.D."/>
            <person name="Grigoriev I.V."/>
        </authorList>
    </citation>
    <scope>NUCLEOTIDE SEQUENCE [LARGE SCALE GENOMIC DNA]</scope>
    <source>
        <strain evidence="2 3">CBS 144469</strain>
    </source>
</reference>
<feature type="compositionally biased region" description="Gly residues" evidence="1">
    <location>
        <begin position="114"/>
        <end position="128"/>
    </location>
</feature>
<sequence length="221" mass="23900">MSTRHRSPRTGFTDSGMNVMLDRSIVHPTQTVVELGLWIEGSGFTGRYCRIWGVERPATAGAVLIRGDDLGLIDSVLSNGTRRGEGESAKNAPRAVSPSGVRRVDRPSKMTFATGGGSNSSGSRGGGPQSATYLQESSFRSTGAYRSYAHIRLQFAVDYSYEHAPRHLKPSLAPSIQEVPPFSELYPSIVECYHQPKYDVETAMTGSSTMRQGISVSAPGR</sequence>
<dbReference type="AlphaFoldDB" id="A0A8H6MGA1"/>